<feature type="compositionally biased region" description="Polar residues" evidence="1">
    <location>
        <begin position="55"/>
        <end position="92"/>
    </location>
</feature>
<dbReference type="EMBL" id="JAVHNQ010000006">
    <property type="protein sequence ID" value="KAK6344238.1"/>
    <property type="molecule type" value="Genomic_DNA"/>
</dbReference>
<feature type="region of interest" description="Disordered" evidence="1">
    <location>
        <begin position="1"/>
        <end position="94"/>
    </location>
</feature>
<organism evidence="2 3">
    <name type="scientific">Orbilia brochopaga</name>
    <dbReference type="NCBI Taxonomy" id="3140254"/>
    <lineage>
        <taxon>Eukaryota</taxon>
        <taxon>Fungi</taxon>
        <taxon>Dikarya</taxon>
        <taxon>Ascomycota</taxon>
        <taxon>Pezizomycotina</taxon>
        <taxon>Orbiliomycetes</taxon>
        <taxon>Orbiliales</taxon>
        <taxon>Orbiliaceae</taxon>
        <taxon>Orbilia</taxon>
    </lineage>
</organism>
<feature type="region of interest" description="Disordered" evidence="1">
    <location>
        <begin position="184"/>
        <end position="241"/>
    </location>
</feature>
<comment type="caution">
    <text evidence="2">The sequence shown here is derived from an EMBL/GenBank/DDBJ whole genome shotgun (WGS) entry which is preliminary data.</text>
</comment>
<evidence type="ECO:0000313" key="2">
    <source>
        <dbReference type="EMBL" id="KAK6344238.1"/>
    </source>
</evidence>
<dbReference type="Proteomes" id="UP001375240">
    <property type="component" value="Unassembled WGS sequence"/>
</dbReference>
<name>A0AAV9UQY9_9PEZI</name>
<feature type="compositionally biased region" description="Basic residues" evidence="1">
    <location>
        <begin position="42"/>
        <end position="51"/>
    </location>
</feature>
<reference evidence="2 3" key="1">
    <citation type="submission" date="2019-10" db="EMBL/GenBank/DDBJ databases">
        <authorList>
            <person name="Palmer J.M."/>
        </authorList>
    </citation>
    <scope>NUCLEOTIDE SEQUENCE [LARGE SCALE GENOMIC DNA]</scope>
    <source>
        <strain evidence="2 3">TWF696</strain>
    </source>
</reference>
<protein>
    <submittedName>
        <fullName evidence="2">Uncharacterized protein</fullName>
    </submittedName>
</protein>
<dbReference type="AlphaFoldDB" id="A0AAV9UQY9"/>
<gene>
    <name evidence="2" type="ORF">TWF696_007880</name>
</gene>
<accession>A0AAV9UQY9</accession>
<proteinExistence type="predicted"/>
<sequence>MAEQNLSGGKEDLMDLSSKKSNESLHMPGAFPMVENEAPTRTTRRGRRQKASAKNAMQSKSPQAATPDSSNISSDVSGMLTSPPSSPVNSPATKELDYKQGSDWYDPEIWPQEKITEQENRAAKLIGDFESIKAILEFYCAHDLKYHAKWVRILADHILLLAEAKDQDLNHAVAYHVSQQKASKYRQHLETSSLTSDSKRKDEGTSARGSLRGKRKMRRTDTASFSKGTHPLSRSAGLRGSLPKLIPMDNEEGNFKLIGPDDFIKTLQIPKANEEVYFEAFRRLRDDIYQSLRDPSVPYDTLFFLRKSKAKVEPGATAEAPKAKVRRAKVPKADITKAEMLIAGPSSRKPARQAPRMREKTAAVQESSAAFEQMNMEFEDIELDTPGVVVDTGRCAIQ</sequence>
<evidence type="ECO:0000313" key="3">
    <source>
        <dbReference type="Proteomes" id="UP001375240"/>
    </source>
</evidence>
<feature type="compositionally biased region" description="Basic and acidic residues" evidence="1">
    <location>
        <begin position="9"/>
        <end position="23"/>
    </location>
</feature>
<evidence type="ECO:0000256" key="1">
    <source>
        <dbReference type="SAM" id="MobiDB-lite"/>
    </source>
</evidence>
<keyword evidence="3" id="KW-1185">Reference proteome</keyword>